<organism evidence="3 4">
    <name type="scientific">Kwoniella bestiolae CBS 10118</name>
    <dbReference type="NCBI Taxonomy" id="1296100"/>
    <lineage>
        <taxon>Eukaryota</taxon>
        <taxon>Fungi</taxon>
        <taxon>Dikarya</taxon>
        <taxon>Basidiomycota</taxon>
        <taxon>Agaricomycotina</taxon>
        <taxon>Tremellomycetes</taxon>
        <taxon>Tremellales</taxon>
        <taxon>Cryptococcaceae</taxon>
        <taxon>Kwoniella</taxon>
    </lineage>
</organism>
<accession>A0AAJ8KBH6</accession>
<feature type="transmembrane region" description="Helical" evidence="1">
    <location>
        <begin position="70"/>
        <end position="91"/>
    </location>
</feature>
<dbReference type="EMBL" id="CP144545">
    <property type="protein sequence ID" value="WVW84754.1"/>
    <property type="molecule type" value="Genomic_DNA"/>
</dbReference>
<protein>
    <recommendedName>
        <fullName evidence="2">DUF6534 domain-containing protein</fullName>
    </recommendedName>
</protein>
<feature type="transmembrane region" description="Helical" evidence="1">
    <location>
        <begin position="111"/>
        <end position="128"/>
    </location>
</feature>
<dbReference type="GeneID" id="30210345"/>
<feature type="transmembrane region" description="Helical" evidence="1">
    <location>
        <begin position="224"/>
        <end position="243"/>
    </location>
</feature>
<evidence type="ECO:0000313" key="3">
    <source>
        <dbReference type="EMBL" id="WVW84754.1"/>
    </source>
</evidence>
<sequence length="370" mass="42176">MTTDLIDITDMPDEQVEAIARMAFGGNVGWHLGPFLLAVLFDGILLGVVSQQYMTWWMFSRRTERRCYAYLTHFLVIASLAYSICEISYGMHNFVYNFGHYRVFLEVEYPQVFPLLGWITSAPVQLFYTERSYRLNGKNWYLVGLLVALIGASLGMTIWILVVCQWLSSELQAKLILDQVQAWQCLTLAIDTIITVSIGWGLYKSRTGWSNTDVLVKRLMLITLETQLGPTILMLCFVIEFAISPPDTLGIFLEQLIPKFYVVGYLATLNCRFNLRRESQPASAEKDSPRALGRANTHVLGSRQLQQATVNIETETYVESFQMQSTPLGINRKPLPLEIKEVYDDEWIENLDFTGNNQSNHTLHDGSNLV</sequence>
<reference evidence="3" key="1">
    <citation type="submission" date="2013-07" db="EMBL/GenBank/DDBJ databases">
        <authorList>
            <consortium name="The Broad Institute Genome Sequencing Platform"/>
            <person name="Cuomo C."/>
            <person name="Litvintseva A."/>
            <person name="Chen Y."/>
            <person name="Heitman J."/>
            <person name="Sun S."/>
            <person name="Springer D."/>
            <person name="Dromer F."/>
            <person name="Young S.K."/>
            <person name="Zeng Q."/>
            <person name="Gargeya S."/>
            <person name="Fitzgerald M."/>
            <person name="Abouelleil A."/>
            <person name="Alvarado L."/>
            <person name="Berlin A.M."/>
            <person name="Chapman S.B."/>
            <person name="Dewar J."/>
            <person name="Goldberg J."/>
            <person name="Griggs A."/>
            <person name="Gujja S."/>
            <person name="Hansen M."/>
            <person name="Howarth C."/>
            <person name="Imamovic A."/>
            <person name="Larimer J."/>
            <person name="McCowan C."/>
            <person name="Murphy C."/>
            <person name="Pearson M."/>
            <person name="Priest M."/>
            <person name="Roberts A."/>
            <person name="Saif S."/>
            <person name="Shea T."/>
            <person name="Sykes S."/>
            <person name="Wortman J."/>
            <person name="Nusbaum C."/>
            <person name="Birren B."/>
        </authorList>
    </citation>
    <scope>NUCLEOTIDE SEQUENCE</scope>
    <source>
        <strain evidence="3">CBS 10118</strain>
    </source>
</reference>
<feature type="transmembrane region" description="Helical" evidence="1">
    <location>
        <begin position="180"/>
        <end position="203"/>
    </location>
</feature>
<dbReference type="AlphaFoldDB" id="A0AAJ8KBH6"/>
<dbReference type="InterPro" id="IPR045339">
    <property type="entry name" value="DUF6534"/>
</dbReference>
<dbReference type="Proteomes" id="UP000092730">
    <property type="component" value="Chromosome 5"/>
</dbReference>
<evidence type="ECO:0000256" key="1">
    <source>
        <dbReference type="SAM" id="Phobius"/>
    </source>
</evidence>
<keyword evidence="4" id="KW-1185">Reference proteome</keyword>
<feature type="domain" description="DUF6534" evidence="2">
    <location>
        <begin position="188"/>
        <end position="272"/>
    </location>
</feature>
<dbReference type="PANTHER" id="PTHR40465">
    <property type="entry name" value="CHROMOSOME 1, WHOLE GENOME SHOTGUN SEQUENCE"/>
    <property type="match status" value="1"/>
</dbReference>
<dbReference type="RefSeq" id="XP_065726404.1">
    <property type="nucleotide sequence ID" value="XM_065870332.1"/>
</dbReference>
<feature type="transmembrane region" description="Helical" evidence="1">
    <location>
        <begin position="140"/>
        <end position="168"/>
    </location>
</feature>
<reference evidence="3" key="2">
    <citation type="submission" date="2024-02" db="EMBL/GenBank/DDBJ databases">
        <title>Comparative genomics of Cryptococcus and Kwoniella reveals pathogenesis evolution and contrasting modes of karyotype evolution via chromosome fusion or intercentromeric recombination.</title>
        <authorList>
            <person name="Coelho M.A."/>
            <person name="David-Palma M."/>
            <person name="Shea T."/>
            <person name="Bowers K."/>
            <person name="McGinley-Smith S."/>
            <person name="Mohammad A.W."/>
            <person name="Gnirke A."/>
            <person name="Yurkov A.M."/>
            <person name="Nowrousian M."/>
            <person name="Sun S."/>
            <person name="Cuomo C.A."/>
            <person name="Heitman J."/>
        </authorList>
    </citation>
    <scope>NUCLEOTIDE SEQUENCE</scope>
    <source>
        <strain evidence="3">CBS 10118</strain>
    </source>
</reference>
<keyword evidence="1" id="KW-0472">Membrane</keyword>
<dbReference type="KEGG" id="kbi:30210345"/>
<proteinExistence type="predicted"/>
<evidence type="ECO:0000313" key="4">
    <source>
        <dbReference type="Proteomes" id="UP000092730"/>
    </source>
</evidence>
<feature type="transmembrane region" description="Helical" evidence="1">
    <location>
        <begin position="28"/>
        <end position="49"/>
    </location>
</feature>
<keyword evidence="1" id="KW-1133">Transmembrane helix</keyword>
<dbReference type="Pfam" id="PF20152">
    <property type="entry name" value="DUF6534"/>
    <property type="match status" value="1"/>
</dbReference>
<name>A0AAJ8KBH6_9TREE</name>
<keyword evidence="1" id="KW-0812">Transmembrane</keyword>
<gene>
    <name evidence="3" type="ORF">I302_106789</name>
</gene>
<dbReference type="PANTHER" id="PTHR40465:SF1">
    <property type="entry name" value="DUF6534 DOMAIN-CONTAINING PROTEIN"/>
    <property type="match status" value="1"/>
</dbReference>
<evidence type="ECO:0000259" key="2">
    <source>
        <dbReference type="Pfam" id="PF20152"/>
    </source>
</evidence>